<feature type="non-terminal residue" evidence="1">
    <location>
        <position position="129"/>
    </location>
</feature>
<dbReference type="Gene3D" id="2.60.120.620">
    <property type="entry name" value="q2cbj1_9rhob like domain"/>
    <property type="match status" value="1"/>
</dbReference>
<dbReference type="InterPro" id="IPR008775">
    <property type="entry name" value="Phytyl_CoA_dOase-like"/>
</dbReference>
<reference evidence="1" key="1">
    <citation type="submission" date="2018-05" db="EMBL/GenBank/DDBJ databases">
        <authorList>
            <person name="Lanie J.A."/>
            <person name="Ng W.-L."/>
            <person name="Kazmierczak K.M."/>
            <person name="Andrzejewski T.M."/>
            <person name="Davidsen T.M."/>
            <person name="Wayne K.J."/>
            <person name="Tettelin H."/>
            <person name="Glass J.I."/>
            <person name="Rusch D."/>
            <person name="Podicherti R."/>
            <person name="Tsui H.-C.T."/>
            <person name="Winkler M.E."/>
        </authorList>
    </citation>
    <scope>NUCLEOTIDE SEQUENCE</scope>
</reference>
<dbReference type="Pfam" id="PF05721">
    <property type="entry name" value="PhyH"/>
    <property type="match status" value="1"/>
</dbReference>
<organism evidence="1">
    <name type="scientific">marine metagenome</name>
    <dbReference type="NCBI Taxonomy" id="408172"/>
    <lineage>
        <taxon>unclassified sequences</taxon>
        <taxon>metagenomes</taxon>
        <taxon>ecological metagenomes</taxon>
    </lineage>
</organism>
<protein>
    <recommendedName>
        <fullName evidence="2">Phytanoyl-CoA dioxygenase</fullName>
    </recommendedName>
</protein>
<dbReference type="SUPFAM" id="SSF51197">
    <property type="entry name" value="Clavaminate synthase-like"/>
    <property type="match status" value="1"/>
</dbReference>
<evidence type="ECO:0000313" key="1">
    <source>
        <dbReference type="EMBL" id="SVC26917.1"/>
    </source>
</evidence>
<proteinExistence type="predicted"/>
<accession>A0A382KVX2</accession>
<dbReference type="AlphaFoldDB" id="A0A382KVX2"/>
<evidence type="ECO:0008006" key="2">
    <source>
        <dbReference type="Google" id="ProtNLM"/>
    </source>
</evidence>
<gene>
    <name evidence="1" type="ORF">METZ01_LOCUS279771</name>
</gene>
<name>A0A382KVX2_9ZZZZ</name>
<dbReference type="EMBL" id="UINC01082289">
    <property type="protein sequence ID" value="SVC26917.1"/>
    <property type="molecule type" value="Genomic_DNA"/>
</dbReference>
<sequence length="129" mass="15341">MDFTPLSDEQRQHFNEHGYLLVRDAIDPDTVAELRDACDQFMETQTPYHNYYTNRYIDMLYDPALISVIANSRILPLVMQLLSYDLHLMRTHLIYKYPQQESDTPIHPDGDGRSFRNWHRDLNNFAPDH</sequence>